<dbReference type="PANTHER" id="PTHR21301">
    <property type="entry name" value="REVERSE TRANSCRIPTASE"/>
    <property type="match status" value="1"/>
</dbReference>
<dbReference type="SUPFAM" id="SSF82771">
    <property type="entry name" value="GIY-YIG endonuclease"/>
    <property type="match status" value="1"/>
</dbReference>
<feature type="domain" description="GIY-YIG" evidence="1">
    <location>
        <begin position="1"/>
        <end position="99"/>
    </location>
</feature>
<dbReference type="CDD" id="cd10442">
    <property type="entry name" value="GIY-YIG_PLEs"/>
    <property type="match status" value="1"/>
</dbReference>
<name>A0A974C4R1_XENLA</name>
<dbReference type="Gene3D" id="3.40.1440.10">
    <property type="entry name" value="GIY-YIG endonuclease"/>
    <property type="match status" value="1"/>
</dbReference>
<accession>A0A974C4R1</accession>
<dbReference type="EMBL" id="CM004481">
    <property type="protein sequence ID" value="OCT66595.1"/>
    <property type="molecule type" value="Genomic_DNA"/>
</dbReference>
<dbReference type="InterPro" id="IPR035901">
    <property type="entry name" value="GIY-YIG_endonuc_sf"/>
</dbReference>
<dbReference type="PROSITE" id="PS50164">
    <property type="entry name" value="GIY_YIG"/>
    <property type="match status" value="1"/>
</dbReference>
<evidence type="ECO:0000313" key="2">
    <source>
        <dbReference type="EMBL" id="OCT66595.1"/>
    </source>
</evidence>
<evidence type="ECO:0000259" key="1">
    <source>
        <dbReference type="PROSITE" id="PS50164"/>
    </source>
</evidence>
<dbReference type="AlphaFoldDB" id="A0A974C4R1"/>
<protein>
    <recommendedName>
        <fullName evidence="1">GIY-YIG domain-containing protein</fullName>
    </recommendedName>
</protein>
<gene>
    <name evidence="2" type="ORF">XELAEV_18042848mg</name>
</gene>
<evidence type="ECO:0000313" key="3">
    <source>
        <dbReference type="Proteomes" id="UP000694892"/>
    </source>
</evidence>
<sequence>MFVVYIIICPCGLYYTGKTIEKLKDRFIKHKSVIKLGKESTPLVQHCREHNHNISALRLMGIDQITSPMGGVDKNTLLLRREAEWIFRLNTVTPSGLNDILNLSCFLKTR</sequence>
<dbReference type="InterPro" id="IPR000305">
    <property type="entry name" value="GIY-YIG_endonuc"/>
</dbReference>
<organism evidence="2 3">
    <name type="scientific">Xenopus laevis</name>
    <name type="common">African clawed frog</name>
    <dbReference type="NCBI Taxonomy" id="8355"/>
    <lineage>
        <taxon>Eukaryota</taxon>
        <taxon>Metazoa</taxon>
        <taxon>Chordata</taxon>
        <taxon>Craniata</taxon>
        <taxon>Vertebrata</taxon>
        <taxon>Euteleostomi</taxon>
        <taxon>Amphibia</taxon>
        <taxon>Batrachia</taxon>
        <taxon>Anura</taxon>
        <taxon>Pipoidea</taxon>
        <taxon>Pipidae</taxon>
        <taxon>Xenopodinae</taxon>
        <taxon>Xenopus</taxon>
        <taxon>Xenopus</taxon>
    </lineage>
</organism>
<reference evidence="3" key="1">
    <citation type="journal article" date="2016" name="Nature">
        <title>Genome evolution in the allotetraploid frog Xenopus laevis.</title>
        <authorList>
            <person name="Session A.M."/>
            <person name="Uno Y."/>
            <person name="Kwon T."/>
            <person name="Chapman J.A."/>
            <person name="Toyoda A."/>
            <person name="Takahashi S."/>
            <person name="Fukui A."/>
            <person name="Hikosaka A."/>
            <person name="Suzuki A."/>
            <person name="Kondo M."/>
            <person name="van Heeringen S.J."/>
            <person name="Quigley I."/>
            <person name="Heinz S."/>
            <person name="Ogino H."/>
            <person name="Ochi H."/>
            <person name="Hellsten U."/>
            <person name="Lyons J.B."/>
            <person name="Simakov O."/>
            <person name="Putnam N."/>
            <person name="Stites J."/>
            <person name="Kuroki Y."/>
            <person name="Tanaka T."/>
            <person name="Michiue T."/>
            <person name="Watanabe M."/>
            <person name="Bogdanovic O."/>
            <person name="Lister R."/>
            <person name="Georgiou G."/>
            <person name="Paranjpe S.S."/>
            <person name="van Kruijsbergen I."/>
            <person name="Shu S."/>
            <person name="Carlson J."/>
            <person name="Kinoshita T."/>
            <person name="Ohta Y."/>
            <person name="Mawaribuchi S."/>
            <person name="Jenkins J."/>
            <person name="Grimwood J."/>
            <person name="Schmutz J."/>
            <person name="Mitros T."/>
            <person name="Mozaffari S.V."/>
            <person name="Suzuki Y."/>
            <person name="Haramoto Y."/>
            <person name="Yamamoto T.S."/>
            <person name="Takagi C."/>
            <person name="Heald R."/>
            <person name="Miller K."/>
            <person name="Haudenschild C."/>
            <person name="Kitzman J."/>
            <person name="Nakayama T."/>
            <person name="Izutsu Y."/>
            <person name="Robert J."/>
            <person name="Fortriede J."/>
            <person name="Burns K."/>
            <person name="Lotay V."/>
            <person name="Karimi K."/>
            <person name="Yasuoka Y."/>
            <person name="Dichmann D.S."/>
            <person name="Flajnik M.F."/>
            <person name="Houston D.W."/>
            <person name="Shendure J."/>
            <person name="DuPasquier L."/>
            <person name="Vize P.D."/>
            <person name="Zorn A.M."/>
            <person name="Ito M."/>
            <person name="Marcotte E.M."/>
            <person name="Wallingford J.B."/>
            <person name="Ito Y."/>
            <person name="Asashima M."/>
            <person name="Ueno N."/>
            <person name="Matsuda Y."/>
            <person name="Veenstra G.J."/>
            <person name="Fujiyama A."/>
            <person name="Harland R.M."/>
            <person name="Taira M."/>
            <person name="Rokhsar D.S."/>
        </authorList>
    </citation>
    <scope>NUCLEOTIDE SEQUENCE [LARGE SCALE GENOMIC DNA]</scope>
    <source>
        <strain evidence="3">J</strain>
    </source>
</reference>
<proteinExistence type="predicted"/>
<dbReference type="Proteomes" id="UP000694892">
    <property type="component" value="Chromosome 8S"/>
</dbReference>
<dbReference type="PANTHER" id="PTHR21301:SF12">
    <property type="match status" value="1"/>
</dbReference>